<dbReference type="SUPFAM" id="SSF53474">
    <property type="entry name" value="alpha/beta-Hydrolases"/>
    <property type="match status" value="1"/>
</dbReference>
<sequence length="293" mass="31770">MSEVGQRPKSAGDFELSNISADLGAFTLEEEIDLQEDTFGLIGDRATDDKERLEYYSGRRCCTYSQRRICMRCTAAFAGLLLLVVLGVAGFIHFYMVTKVQTTCGNISGIVWPTYDITTYLSIPYAAPPTGESRWLPPAPLHDGNQCNRKTKNGILPGGVCMQTDAEPDYWTSFVLPSPTEDCLTLTIWRPTARGISDSLPVMVFFHGGGLLHGHALSDWSKVSPRSGTLSAPDPMGSRARGPGGQRARGQGGQRALGGTSLPFSHLQSKRSPAPMNVGNSLPDAAACMWRRP</sequence>
<dbReference type="EMBL" id="LGRX02032463">
    <property type="protein sequence ID" value="KAK3243981.1"/>
    <property type="molecule type" value="Genomic_DNA"/>
</dbReference>
<protein>
    <recommendedName>
        <fullName evidence="3">Carboxylesterase type B domain-containing protein</fullName>
    </recommendedName>
</protein>
<feature type="region of interest" description="Disordered" evidence="1">
    <location>
        <begin position="222"/>
        <end position="280"/>
    </location>
</feature>
<dbReference type="EMBL" id="LGRX02032464">
    <property type="protein sequence ID" value="KAK3243980.1"/>
    <property type="molecule type" value="Genomic_DNA"/>
</dbReference>
<accession>A0AAE0EX42</accession>
<organism evidence="5 6">
    <name type="scientific">Cymbomonas tetramitiformis</name>
    <dbReference type="NCBI Taxonomy" id="36881"/>
    <lineage>
        <taxon>Eukaryota</taxon>
        <taxon>Viridiplantae</taxon>
        <taxon>Chlorophyta</taxon>
        <taxon>Pyramimonadophyceae</taxon>
        <taxon>Pyramimonadales</taxon>
        <taxon>Pyramimonadaceae</taxon>
        <taxon>Cymbomonas</taxon>
    </lineage>
</organism>
<dbReference type="PANTHER" id="PTHR11559">
    <property type="entry name" value="CARBOXYLESTERASE"/>
    <property type="match status" value="1"/>
</dbReference>
<dbReference type="InterPro" id="IPR050309">
    <property type="entry name" value="Type-B_Carboxylest/Lipase"/>
</dbReference>
<gene>
    <name evidence="5" type="ORF">CYMTET_46392</name>
    <name evidence="4" type="ORF">CYMTET_46393</name>
</gene>
<feature type="transmembrane region" description="Helical" evidence="2">
    <location>
        <begin position="75"/>
        <end position="96"/>
    </location>
</feature>
<keyword evidence="2" id="KW-0472">Membrane</keyword>
<evidence type="ECO:0000259" key="3">
    <source>
        <dbReference type="Pfam" id="PF00135"/>
    </source>
</evidence>
<feature type="compositionally biased region" description="Polar residues" evidence="1">
    <location>
        <begin position="262"/>
        <end position="271"/>
    </location>
</feature>
<proteinExistence type="predicted"/>
<evidence type="ECO:0000313" key="6">
    <source>
        <dbReference type="Proteomes" id="UP001190700"/>
    </source>
</evidence>
<keyword evidence="6" id="KW-1185">Reference proteome</keyword>
<dbReference type="Gene3D" id="3.40.50.1820">
    <property type="entry name" value="alpha/beta hydrolase"/>
    <property type="match status" value="1"/>
</dbReference>
<reference evidence="5" key="2">
    <citation type="submission" date="2023-06" db="EMBL/GenBank/DDBJ databases">
        <title>Long-read-based genome assembly of the green algal bacterivore Cymbomonas tetramitiformis.</title>
        <authorList>
            <person name="Gyaltshen Y."/>
            <person name="Rozenberg A."/>
            <person name="Paasch A."/>
            <person name="Burns J.A."/>
            <person name="Warring S."/>
            <person name="Larson R."/>
            <person name="Maurer-Alcala X."/>
            <person name="Dacks J."/>
            <person name="Kim E."/>
        </authorList>
    </citation>
    <scope>NUCLEOTIDE SEQUENCE</scope>
    <source>
        <strain evidence="5">PLY_AMNH</strain>
    </source>
</reference>
<dbReference type="AlphaFoldDB" id="A0AAE0EX42"/>
<dbReference type="Pfam" id="PF00135">
    <property type="entry name" value="COesterase"/>
    <property type="match status" value="1"/>
</dbReference>
<evidence type="ECO:0000313" key="4">
    <source>
        <dbReference type="EMBL" id="KAK3243980.1"/>
    </source>
</evidence>
<evidence type="ECO:0000313" key="5">
    <source>
        <dbReference type="EMBL" id="KAK3243981.1"/>
    </source>
</evidence>
<keyword evidence="2" id="KW-0812">Transmembrane</keyword>
<keyword evidence="2" id="KW-1133">Transmembrane helix</keyword>
<feature type="domain" description="Carboxylesterase type B" evidence="3">
    <location>
        <begin position="98"/>
        <end position="216"/>
    </location>
</feature>
<evidence type="ECO:0000256" key="2">
    <source>
        <dbReference type="SAM" id="Phobius"/>
    </source>
</evidence>
<dbReference type="Proteomes" id="UP001190700">
    <property type="component" value="Unassembled WGS sequence"/>
</dbReference>
<comment type="caution">
    <text evidence="5">The sequence shown here is derived from an EMBL/GenBank/DDBJ whole genome shotgun (WGS) entry which is preliminary data.</text>
</comment>
<reference evidence="5 6" key="1">
    <citation type="journal article" date="2015" name="Genome Biol. Evol.">
        <title>Comparative Genomics of a Bacterivorous Green Alga Reveals Evolutionary Causalities and Consequences of Phago-Mixotrophic Mode of Nutrition.</title>
        <authorList>
            <person name="Burns J.A."/>
            <person name="Paasch A."/>
            <person name="Narechania A."/>
            <person name="Kim E."/>
        </authorList>
    </citation>
    <scope>NUCLEOTIDE SEQUENCE [LARGE SCALE GENOMIC DNA]</scope>
    <source>
        <strain evidence="5">PLY_AMNH</strain>
    </source>
</reference>
<evidence type="ECO:0000256" key="1">
    <source>
        <dbReference type="SAM" id="MobiDB-lite"/>
    </source>
</evidence>
<dbReference type="InterPro" id="IPR002018">
    <property type="entry name" value="CarbesteraseB"/>
</dbReference>
<dbReference type="InterPro" id="IPR029058">
    <property type="entry name" value="AB_hydrolase_fold"/>
</dbReference>
<name>A0AAE0EX42_9CHLO</name>
<feature type="compositionally biased region" description="Gly residues" evidence="1">
    <location>
        <begin position="242"/>
        <end position="256"/>
    </location>
</feature>